<evidence type="ECO:0000313" key="11">
    <source>
        <dbReference type="Proteomes" id="UP000502823"/>
    </source>
</evidence>
<feature type="domain" description="Cadherin" evidence="9">
    <location>
        <begin position="536"/>
        <end position="589"/>
    </location>
</feature>
<evidence type="ECO:0000256" key="6">
    <source>
        <dbReference type="ARBA" id="ARBA00022989"/>
    </source>
</evidence>
<dbReference type="InterPro" id="IPR020894">
    <property type="entry name" value="Cadherin_CS"/>
</dbReference>
<dbReference type="InterPro" id="IPR015919">
    <property type="entry name" value="Cadherin-like_sf"/>
</dbReference>
<comment type="subcellular location">
    <subcellularLocation>
        <location evidence="1">Membrane</location>
    </subcellularLocation>
</comment>
<feature type="domain" description="Cadherin" evidence="9">
    <location>
        <begin position="195"/>
        <end position="298"/>
    </location>
</feature>
<evidence type="ECO:0000259" key="9">
    <source>
        <dbReference type="PROSITE" id="PS50268"/>
    </source>
</evidence>
<dbReference type="PANTHER" id="PTHR24025">
    <property type="entry name" value="DESMOGLEIN FAMILY MEMBER"/>
    <property type="match status" value="1"/>
</dbReference>
<feature type="domain" description="Cadherin" evidence="9">
    <location>
        <begin position="299"/>
        <end position="407"/>
    </location>
</feature>
<feature type="domain" description="Cadherin" evidence="9">
    <location>
        <begin position="84"/>
        <end position="194"/>
    </location>
</feature>
<dbReference type="InterPro" id="IPR050971">
    <property type="entry name" value="Cadherin-domain_protein"/>
</dbReference>
<evidence type="ECO:0000256" key="5">
    <source>
        <dbReference type="ARBA" id="ARBA00022889"/>
    </source>
</evidence>
<name>A0A6L2PVH5_COPFO</name>
<evidence type="ECO:0000256" key="1">
    <source>
        <dbReference type="ARBA" id="ARBA00004370"/>
    </source>
</evidence>
<keyword evidence="2" id="KW-0812">Transmembrane</keyword>
<dbReference type="GO" id="GO:0060429">
    <property type="term" value="P:epithelium development"/>
    <property type="evidence" value="ECO:0007669"/>
    <property type="project" value="UniProtKB-ARBA"/>
</dbReference>
<evidence type="ECO:0000256" key="3">
    <source>
        <dbReference type="ARBA" id="ARBA00022737"/>
    </source>
</evidence>
<dbReference type="PROSITE" id="PS50268">
    <property type="entry name" value="CADHERIN_2"/>
    <property type="match status" value="6"/>
</dbReference>
<keyword evidence="4 8" id="KW-0106">Calcium</keyword>
<dbReference type="CDD" id="cd11304">
    <property type="entry name" value="Cadherin_repeat"/>
    <property type="match status" value="6"/>
</dbReference>
<dbReference type="Pfam" id="PF00028">
    <property type="entry name" value="Cadherin"/>
    <property type="match status" value="6"/>
</dbReference>
<accession>A0A6L2PVH5</accession>
<keyword evidence="6" id="KW-1133">Transmembrane helix</keyword>
<dbReference type="InParanoid" id="A0A6L2PVH5"/>
<dbReference type="FunFam" id="2.60.40.60:FF:000020">
    <property type="entry name" value="Dachsous cadherin-related 1b"/>
    <property type="match status" value="3"/>
</dbReference>
<dbReference type="SMART" id="SM00112">
    <property type="entry name" value="CA"/>
    <property type="match status" value="5"/>
</dbReference>
<reference evidence="11" key="1">
    <citation type="submission" date="2020-01" db="EMBL/GenBank/DDBJ databases">
        <title>Draft genome sequence of the Termite Coptotermes fromosanus.</title>
        <authorList>
            <person name="Itakura S."/>
            <person name="Yosikawa Y."/>
            <person name="Umezawa K."/>
        </authorList>
    </citation>
    <scope>NUCLEOTIDE SEQUENCE [LARGE SCALE GENOMIC DNA]</scope>
</reference>
<dbReference type="SUPFAM" id="SSF49313">
    <property type="entry name" value="Cadherin-like"/>
    <property type="match status" value="6"/>
</dbReference>
<evidence type="ECO:0000313" key="10">
    <source>
        <dbReference type="EMBL" id="GFG36556.1"/>
    </source>
</evidence>
<dbReference type="Proteomes" id="UP000502823">
    <property type="component" value="Unassembled WGS sequence"/>
</dbReference>
<keyword evidence="5" id="KW-0130">Cell adhesion</keyword>
<keyword evidence="3" id="KW-0677">Repeat</keyword>
<keyword evidence="11" id="KW-1185">Reference proteome</keyword>
<dbReference type="PROSITE" id="PS00232">
    <property type="entry name" value="CADHERIN_1"/>
    <property type="match status" value="3"/>
</dbReference>
<dbReference type="InterPro" id="IPR002126">
    <property type="entry name" value="Cadherin-like_dom"/>
</dbReference>
<sequence length="605" mass="65174">VSATDPDCGVNAMVNYTLGDSFGKVRDFEVRSGSGEVCIAGVLDFETRSVYEFPVIATDRGGLSTTAMVKIQLTDVNDNQPIFYPREYNVSLREGGGSSSSSSSPVVVVAATDLDSGRYGSLTYRIVSGNDAGLFRIDRDTGEIFVTRPSLLSSRTSPYHRLNITATDGGGLRSVQDAEVFLSVTDSAQRPPIFEKSRYTFAVKEDVAKNTIVGSVNATSSDSGSRGSVRYSIYSGDPDGYFSIDPLTGTIRTASALDHEAHQSVLLNVQAMSGDPPAYGHTQVNIGIEDVNDNAPEFDSNTVRISVPENLELGIPLYAAHARDRDSGRNGVVTYRLTSAAGGTPTGGLFAVDPRLGHLTLARHLDYETAQRHSLIVHATDTGEPPLSANLTVLVEVQDVNDNRPVFERAEYTVDVLESLPVNSQVLQVTAIDLDTGNNARLTYRLLGDKNYTHHDDKKPLAPAFLSTGGDGSEDNIFGIFPNSGWIYLRQPLDRETRDQYMLTVAATDNGTPAGTATSRVSVNVMDANDNDPVFTHEAYEFTVEENQGRGALVGRVAATDGDLEVNAAVRYSLIPSNSSFQINPVTGMKFPSMVLLLMEVKSIA</sequence>
<dbReference type="GO" id="GO:0009653">
    <property type="term" value="P:anatomical structure morphogenesis"/>
    <property type="evidence" value="ECO:0007669"/>
    <property type="project" value="UniProtKB-ARBA"/>
</dbReference>
<organism evidence="10 11">
    <name type="scientific">Coptotermes formosanus</name>
    <name type="common">Formosan subterranean termite</name>
    <dbReference type="NCBI Taxonomy" id="36987"/>
    <lineage>
        <taxon>Eukaryota</taxon>
        <taxon>Metazoa</taxon>
        <taxon>Ecdysozoa</taxon>
        <taxon>Arthropoda</taxon>
        <taxon>Hexapoda</taxon>
        <taxon>Insecta</taxon>
        <taxon>Pterygota</taxon>
        <taxon>Neoptera</taxon>
        <taxon>Polyneoptera</taxon>
        <taxon>Dictyoptera</taxon>
        <taxon>Blattodea</taxon>
        <taxon>Blattoidea</taxon>
        <taxon>Termitoidae</taxon>
        <taxon>Rhinotermitidae</taxon>
        <taxon>Coptotermes</taxon>
    </lineage>
</organism>
<evidence type="ECO:0000256" key="7">
    <source>
        <dbReference type="ARBA" id="ARBA00023136"/>
    </source>
</evidence>
<evidence type="ECO:0000256" key="2">
    <source>
        <dbReference type="ARBA" id="ARBA00022692"/>
    </source>
</evidence>
<dbReference type="GO" id="GO:0007156">
    <property type="term" value="P:homophilic cell adhesion via plasma membrane adhesion molecules"/>
    <property type="evidence" value="ECO:0007669"/>
    <property type="project" value="InterPro"/>
</dbReference>
<evidence type="ECO:0000256" key="4">
    <source>
        <dbReference type="ARBA" id="ARBA00022837"/>
    </source>
</evidence>
<protein>
    <recommendedName>
        <fullName evidence="9">Cadherin domain-containing protein</fullName>
    </recommendedName>
</protein>
<dbReference type="OrthoDB" id="6252479at2759"/>
<dbReference type="PANTHER" id="PTHR24025:SF31">
    <property type="entry name" value="NEURAL-CADHERIN"/>
    <property type="match status" value="1"/>
</dbReference>
<comment type="caution">
    <text evidence="10">The sequence shown here is derived from an EMBL/GenBank/DDBJ whole genome shotgun (WGS) entry which is preliminary data.</text>
</comment>
<dbReference type="EMBL" id="BLKM01000647">
    <property type="protein sequence ID" value="GFG36556.1"/>
    <property type="molecule type" value="Genomic_DNA"/>
</dbReference>
<keyword evidence="7" id="KW-0472">Membrane</keyword>
<dbReference type="AlphaFoldDB" id="A0A6L2PVH5"/>
<feature type="non-terminal residue" evidence="10">
    <location>
        <position position="1"/>
    </location>
</feature>
<proteinExistence type="predicted"/>
<dbReference type="GO" id="GO:0005911">
    <property type="term" value="C:cell-cell junction"/>
    <property type="evidence" value="ECO:0007669"/>
    <property type="project" value="TreeGrafter"/>
</dbReference>
<dbReference type="PRINTS" id="PR00205">
    <property type="entry name" value="CADHERIN"/>
</dbReference>
<feature type="domain" description="Cadherin" evidence="9">
    <location>
        <begin position="1"/>
        <end position="83"/>
    </location>
</feature>
<dbReference type="GO" id="GO:0005886">
    <property type="term" value="C:plasma membrane"/>
    <property type="evidence" value="ECO:0007669"/>
    <property type="project" value="InterPro"/>
</dbReference>
<evidence type="ECO:0000256" key="8">
    <source>
        <dbReference type="PROSITE-ProRule" id="PRU00043"/>
    </source>
</evidence>
<gene>
    <name evidence="10" type="ORF">Cfor_01039</name>
</gene>
<dbReference type="GO" id="GO:0005509">
    <property type="term" value="F:calcium ion binding"/>
    <property type="evidence" value="ECO:0007669"/>
    <property type="project" value="UniProtKB-UniRule"/>
</dbReference>
<feature type="domain" description="Cadherin" evidence="9">
    <location>
        <begin position="408"/>
        <end position="535"/>
    </location>
</feature>
<dbReference type="Gene3D" id="2.60.40.60">
    <property type="entry name" value="Cadherins"/>
    <property type="match status" value="6"/>
</dbReference>